<sequence>MPAVKVLSLLSQAVARVVPQGLGDTIADSAKALLHKYLSQFNGQQHVHAQQAAQYIQGYGDGISAHKTSLMLSSLLISYLKDRYPWLKNSGGFPDASFNLAGDDDETEQMHMCIATNDEGQLFDTNQVHDYIYRADMLSHMNFYEFCCCVRLEIISKSANNKHTFKTRLGVLRRHCLNVGHRCSETHVLVEHTNEERGEGNSELVPHVVGISIPRPMNARLWALFVLAHFKPFSVSTDLLGSAEDPVTCFEKSKLCPASLQVLSNWEAVHECEDERDTERLQKHAQLTAENKAFTASMAIEGDDDELDFTVPLQSRHSESDFWVQQMVLELLAHGVYPNEDGVATARHNALNPDQQSAHSVAPPTEHVMWDSHAAIEEAGTGNGQADDLPCPPTEAFTPPPVDMHQRSATDIVNDIGTSFSLNVAQWRAFHIITSHFLVKYVSKKPDAVEQEPLTMLMTGPGGTGKTHVVKAVQAVMHHYGCDHLIRFLAPMCSVAALIDRMTIHKGLGLKIRSVNVVARCTHLCIYVHMTSKRWWPNPPGFSCPPANGFILRPRWQSQCFSSVSMRSSDDPLNRLNSGPEDPHTMDDWSSMMMANIGKDPCFIEHGHNNPREGVEVNGARLRDHLLNEDPTKPFNVNTHNIELGVPVPESYEDPFMQGNKTLVDPDDNEQLEEEPALKKKKKKKKGKSWAVNIQTPPVPEQDKEPDDVPAHSKSAPLHNVNDTAVCTQTPIPQSEQSNLPSMSKPSKTSSAPIHAASTAPISYA</sequence>
<evidence type="ECO:0000256" key="1">
    <source>
        <dbReference type="SAM" id="MobiDB-lite"/>
    </source>
</evidence>
<keyword evidence="2" id="KW-0732">Signal</keyword>
<evidence type="ECO:0000313" key="4">
    <source>
        <dbReference type="Proteomes" id="UP001195769"/>
    </source>
</evidence>
<dbReference type="RefSeq" id="XP_041227157.1">
    <property type="nucleotide sequence ID" value="XM_041366842.1"/>
</dbReference>
<name>A0AAD4E8K3_9AGAM</name>
<feature type="compositionally biased region" description="Polar residues" evidence="1">
    <location>
        <begin position="721"/>
        <end position="752"/>
    </location>
</feature>
<organism evidence="3 4">
    <name type="scientific">Suillus fuscotomentosus</name>
    <dbReference type="NCBI Taxonomy" id="1912939"/>
    <lineage>
        <taxon>Eukaryota</taxon>
        <taxon>Fungi</taxon>
        <taxon>Dikarya</taxon>
        <taxon>Basidiomycota</taxon>
        <taxon>Agaricomycotina</taxon>
        <taxon>Agaricomycetes</taxon>
        <taxon>Agaricomycetidae</taxon>
        <taxon>Boletales</taxon>
        <taxon>Suillineae</taxon>
        <taxon>Suillaceae</taxon>
        <taxon>Suillus</taxon>
    </lineage>
</organism>
<dbReference type="EMBL" id="JABBWK010000021">
    <property type="protein sequence ID" value="KAG1901582.1"/>
    <property type="molecule type" value="Genomic_DNA"/>
</dbReference>
<evidence type="ECO:0000256" key="2">
    <source>
        <dbReference type="SAM" id="SignalP"/>
    </source>
</evidence>
<dbReference type="Gene3D" id="3.40.50.300">
    <property type="entry name" value="P-loop containing nucleotide triphosphate hydrolases"/>
    <property type="match status" value="1"/>
</dbReference>
<dbReference type="AlphaFoldDB" id="A0AAD4E8K3"/>
<feature type="compositionally biased region" description="Basic residues" evidence="1">
    <location>
        <begin position="679"/>
        <end position="688"/>
    </location>
</feature>
<feature type="signal peptide" evidence="2">
    <location>
        <begin position="1"/>
        <end position="15"/>
    </location>
</feature>
<feature type="compositionally biased region" description="Acidic residues" evidence="1">
    <location>
        <begin position="665"/>
        <end position="675"/>
    </location>
</feature>
<comment type="caution">
    <text evidence="3">The sequence shown here is derived from an EMBL/GenBank/DDBJ whole genome shotgun (WGS) entry which is preliminary data.</text>
</comment>
<dbReference type="InterPro" id="IPR027417">
    <property type="entry name" value="P-loop_NTPase"/>
</dbReference>
<evidence type="ECO:0000313" key="3">
    <source>
        <dbReference type="EMBL" id="KAG1901582.1"/>
    </source>
</evidence>
<feature type="chain" id="PRO_5042123631" description="ATP-dependent DNA helicase" evidence="2">
    <location>
        <begin position="16"/>
        <end position="765"/>
    </location>
</feature>
<gene>
    <name evidence="3" type="ORF">F5891DRAFT_1187439</name>
</gene>
<feature type="compositionally biased region" description="Basic and acidic residues" evidence="1">
    <location>
        <begin position="701"/>
        <end position="711"/>
    </location>
</feature>
<proteinExistence type="predicted"/>
<dbReference type="GeneID" id="64661140"/>
<evidence type="ECO:0008006" key="5">
    <source>
        <dbReference type="Google" id="ProtNLM"/>
    </source>
</evidence>
<keyword evidence="4" id="KW-1185">Reference proteome</keyword>
<accession>A0AAD4E8K3</accession>
<feature type="region of interest" description="Disordered" evidence="1">
    <location>
        <begin position="649"/>
        <end position="765"/>
    </location>
</feature>
<dbReference type="Proteomes" id="UP001195769">
    <property type="component" value="Unassembled WGS sequence"/>
</dbReference>
<protein>
    <recommendedName>
        <fullName evidence="5">ATP-dependent DNA helicase</fullName>
    </recommendedName>
</protein>
<reference evidence="3" key="1">
    <citation type="journal article" date="2020" name="New Phytol.">
        <title>Comparative genomics reveals dynamic genome evolution in host specialist ectomycorrhizal fungi.</title>
        <authorList>
            <person name="Lofgren L.A."/>
            <person name="Nguyen N.H."/>
            <person name="Vilgalys R."/>
            <person name="Ruytinx J."/>
            <person name="Liao H.L."/>
            <person name="Branco S."/>
            <person name="Kuo A."/>
            <person name="LaButti K."/>
            <person name="Lipzen A."/>
            <person name="Andreopoulos W."/>
            <person name="Pangilinan J."/>
            <person name="Riley R."/>
            <person name="Hundley H."/>
            <person name="Na H."/>
            <person name="Barry K."/>
            <person name="Grigoriev I.V."/>
            <person name="Stajich J.E."/>
            <person name="Kennedy P.G."/>
        </authorList>
    </citation>
    <scope>NUCLEOTIDE SEQUENCE</scope>
    <source>
        <strain evidence="3">FC203</strain>
    </source>
</reference>